<protein>
    <submittedName>
        <fullName evidence="8">DNA-binding NarL/FixJ family response regulator</fullName>
    </submittedName>
</protein>
<evidence type="ECO:0000256" key="2">
    <source>
        <dbReference type="ARBA" id="ARBA00023015"/>
    </source>
</evidence>
<dbReference type="InterPro" id="IPR011006">
    <property type="entry name" value="CheY-like_superfamily"/>
</dbReference>
<keyword evidence="3 8" id="KW-0238">DNA-binding</keyword>
<organism evidence="8 9">
    <name type="scientific">Diaminobutyricimonas aerilata</name>
    <dbReference type="NCBI Taxonomy" id="1162967"/>
    <lineage>
        <taxon>Bacteria</taxon>
        <taxon>Bacillati</taxon>
        <taxon>Actinomycetota</taxon>
        <taxon>Actinomycetes</taxon>
        <taxon>Micrococcales</taxon>
        <taxon>Microbacteriaceae</taxon>
        <taxon>Diaminobutyricimonas</taxon>
    </lineage>
</organism>
<name>A0A2M9CK69_9MICO</name>
<proteinExistence type="predicted"/>
<dbReference type="AlphaFoldDB" id="A0A2M9CK69"/>
<dbReference type="InterPro" id="IPR058245">
    <property type="entry name" value="NreC/VraR/RcsB-like_REC"/>
</dbReference>
<sequence>MTRVLLADDHAAVRTGIRLILEDGGFEVVGEAVDGADAVRLARRLRPDVVLMDIRMPGTDGIEATRTITDEGLGDVLVLTSFDIDEYVFGAVRAGAVGFVLKSTSAVALRDAVSRVAAGDGVLAPEVTRRMLEAFVGSTPQPVRSHPLLNTLTAREREVLGLLGQGYSNAEIAAELVVSTTTAKTHVSRTLGKLGVASRMQAAVVAREAGLA</sequence>
<accession>A0A2M9CK69</accession>
<comment type="caution">
    <text evidence="8">The sequence shown here is derived from an EMBL/GenBank/DDBJ whole genome shotgun (WGS) entry which is preliminary data.</text>
</comment>
<dbReference type="GO" id="GO:0003677">
    <property type="term" value="F:DNA binding"/>
    <property type="evidence" value="ECO:0007669"/>
    <property type="project" value="UniProtKB-KW"/>
</dbReference>
<dbReference type="CDD" id="cd06170">
    <property type="entry name" value="LuxR_C_like"/>
    <property type="match status" value="1"/>
</dbReference>
<dbReference type="PRINTS" id="PR00038">
    <property type="entry name" value="HTHLUXR"/>
</dbReference>
<dbReference type="CDD" id="cd17535">
    <property type="entry name" value="REC_NarL-like"/>
    <property type="match status" value="1"/>
</dbReference>
<dbReference type="InterPro" id="IPR039420">
    <property type="entry name" value="WalR-like"/>
</dbReference>
<evidence type="ECO:0000256" key="5">
    <source>
        <dbReference type="PROSITE-ProRule" id="PRU00169"/>
    </source>
</evidence>
<reference evidence="8 9" key="1">
    <citation type="submission" date="2017-11" db="EMBL/GenBank/DDBJ databases">
        <title>Genomic Encyclopedia of Archaeal and Bacterial Type Strains, Phase II (KMG-II): From Individual Species to Whole Genera.</title>
        <authorList>
            <person name="Goeker M."/>
        </authorList>
    </citation>
    <scope>NUCLEOTIDE SEQUENCE [LARGE SCALE GENOMIC DNA]</scope>
    <source>
        <strain evidence="8 9">DSM 27393</strain>
    </source>
</reference>
<keyword evidence="2" id="KW-0805">Transcription regulation</keyword>
<dbReference type="OrthoDB" id="9808843at2"/>
<dbReference type="InterPro" id="IPR016032">
    <property type="entry name" value="Sig_transdc_resp-reg_C-effctor"/>
</dbReference>
<dbReference type="PROSITE" id="PS50110">
    <property type="entry name" value="RESPONSE_REGULATORY"/>
    <property type="match status" value="1"/>
</dbReference>
<dbReference type="SMART" id="SM00448">
    <property type="entry name" value="REC"/>
    <property type="match status" value="1"/>
</dbReference>
<dbReference type="PANTHER" id="PTHR43214:SF24">
    <property type="entry name" value="TRANSCRIPTIONAL REGULATORY PROTEIN NARL-RELATED"/>
    <property type="match status" value="1"/>
</dbReference>
<evidence type="ECO:0000313" key="8">
    <source>
        <dbReference type="EMBL" id="PJJ72292.1"/>
    </source>
</evidence>
<feature type="modified residue" description="4-aspartylphosphate" evidence="5">
    <location>
        <position position="53"/>
    </location>
</feature>
<evidence type="ECO:0000256" key="1">
    <source>
        <dbReference type="ARBA" id="ARBA00022553"/>
    </source>
</evidence>
<dbReference type="GO" id="GO:0006355">
    <property type="term" value="P:regulation of DNA-templated transcription"/>
    <property type="evidence" value="ECO:0007669"/>
    <property type="project" value="InterPro"/>
</dbReference>
<dbReference type="EMBL" id="PGFF01000001">
    <property type="protein sequence ID" value="PJJ72292.1"/>
    <property type="molecule type" value="Genomic_DNA"/>
</dbReference>
<dbReference type="GO" id="GO:0000160">
    <property type="term" value="P:phosphorelay signal transduction system"/>
    <property type="evidence" value="ECO:0007669"/>
    <property type="project" value="InterPro"/>
</dbReference>
<dbReference type="InterPro" id="IPR000792">
    <property type="entry name" value="Tscrpt_reg_LuxR_C"/>
</dbReference>
<dbReference type="RefSeq" id="WP_100364503.1">
    <property type="nucleotide sequence ID" value="NZ_PGFF01000001.1"/>
</dbReference>
<dbReference type="PANTHER" id="PTHR43214">
    <property type="entry name" value="TWO-COMPONENT RESPONSE REGULATOR"/>
    <property type="match status" value="1"/>
</dbReference>
<dbReference type="Gene3D" id="3.40.50.2300">
    <property type="match status" value="1"/>
</dbReference>
<keyword evidence="9" id="KW-1185">Reference proteome</keyword>
<dbReference type="PROSITE" id="PS50043">
    <property type="entry name" value="HTH_LUXR_2"/>
    <property type="match status" value="1"/>
</dbReference>
<dbReference type="SUPFAM" id="SSF52172">
    <property type="entry name" value="CheY-like"/>
    <property type="match status" value="1"/>
</dbReference>
<feature type="domain" description="HTH luxR-type" evidence="6">
    <location>
        <begin position="145"/>
        <end position="210"/>
    </location>
</feature>
<evidence type="ECO:0000256" key="3">
    <source>
        <dbReference type="ARBA" id="ARBA00023125"/>
    </source>
</evidence>
<dbReference type="SMART" id="SM00421">
    <property type="entry name" value="HTH_LUXR"/>
    <property type="match status" value="1"/>
</dbReference>
<dbReference type="Proteomes" id="UP000228758">
    <property type="component" value="Unassembled WGS sequence"/>
</dbReference>
<keyword evidence="4" id="KW-0804">Transcription</keyword>
<feature type="domain" description="Response regulatory" evidence="7">
    <location>
        <begin position="3"/>
        <end position="117"/>
    </location>
</feature>
<dbReference type="SUPFAM" id="SSF46894">
    <property type="entry name" value="C-terminal effector domain of the bipartite response regulators"/>
    <property type="match status" value="1"/>
</dbReference>
<evidence type="ECO:0000259" key="6">
    <source>
        <dbReference type="PROSITE" id="PS50043"/>
    </source>
</evidence>
<dbReference type="InterPro" id="IPR001789">
    <property type="entry name" value="Sig_transdc_resp-reg_receiver"/>
</dbReference>
<evidence type="ECO:0000259" key="7">
    <source>
        <dbReference type="PROSITE" id="PS50110"/>
    </source>
</evidence>
<evidence type="ECO:0000256" key="4">
    <source>
        <dbReference type="ARBA" id="ARBA00023163"/>
    </source>
</evidence>
<dbReference type="Pfam" id="PF00196">
    <property type="entry name" value="GerE"/>
    <property type="match status" value="1"/>
</dbReference>
<dbReference type="Pfam" id="PF00072">
    <property type="entry name" value="Response_reg"/>
    <property type="match status" value="1"/>
</dbReference>
<keyword evidence="1 5" id="KW-0597">Phosphoprotein</keyword>
<gene>
    <name evidence="8" type="ORF">CLV46_1859</name>
</gene>
<evidence type="ECO:0000313" key="9">
    <source>
        <dbReference type="Proteomes" id="UP000228758"/>
    </source>
</evidence>